<organism evidence="2 3">
    <name type="scientific">Phytophthora aleatoria</name>
    <dbReference type="NCBI Taxonomy" id="2496075"/>
    <lineage>
        <taxon>Eukaryota</taxon>
        <taxon>Sar</taxon>
        <taxon>Stramenopiles</taxon>
        <taxon>Oomycota</taxon>
        <taxon>Peronosporomycetes</taxon>
        <taxon>Peronosporales</taxon>
        <taxon>Peronosporaceae</taxon>
        <taxon>Phytophthora</taxon>
    </lineage>
</organism>
<comment type="caution">
    <text evidence="2">The sequence shown here is derived from an EMBL/GenBank/DDBJ whole genome shotgun (WGS) entry which is preliminary data.</text>
</comment>
<evidence type="ECO:0000313" key="2">
    <source>
        <dbReference type="EMBL" id="KAG6962444.1"/>
    </source>
</evidence>
<evidence type="ECO:0000313" key="3">
    <source>
        <dbReference type="Proteomes" id="UP000709295"/>
    </source>
</evidence>
<dbReference type="AlphaFoldDB" id="A0A8J5J4M5"/>
<dbReference type="EMBL" id="JAENGY010000460">
    <property type="protein sequence ID" value="KAG6962444.1"/>
    <property type="molecule type" value="Genomic_DNA"/>
</dbReference>
<proteinExistence type="predicted"/>
<protein>
    <submittedName>
        <fullName evidence="2">Uncharacterized protein</fullName>
    </submittedName>
</protein>
<feature type="region of interest" description="Disordered" evidence="1">
    <location>
        <begin position="101"/>
        <end position="140"/>
    </location>
</feature>
<dbReference type="Proteomes" id="UP000709295">
    <property type="component" value="Unassembled WGS sequence"/>
</dbReference>
<accession>A0A8J5J4M5</accession>
<evidence type="ECO:0000256" key="1">
    <source>
        <dbReference type="SAM" id="MobiDB-lite"/>
    </source>
</evidence>
<sequence length="140" mass="16332">MLAIVYVIRKLSESSDRLGGVNLAEMRDTMQKRTYSEFEEASYTKQKRLKAEKAAAEMKRKLEVESQTAADSGTNLVNTIMSLRADAERAEAARAEISWTRRREERRVEREAADAVGREKRRVEREAAKERRREDRREVR</sequence>
<gene>
    <name evidence="2" type="ORF">JG688_00008594</name>
</gene>
<name>A0A8J5J4M5_9STRA</name>
<keyword evidence="3" id="KW-1185">Reference proteome</keyword>
<reference evidence="2" key="1">
    <citation type="submission" date="2021-01" db="EMBL/GenBank/DDBJ databases">
        <title>Phytophthora aleatoria, a newly-described species from Pinus radiata is distinct from Phytophthora cactorum isolates based on comparative genomics.</title>
        <authorList>
            <person name="Mcdougal R."/>
            <person name="Panda P."/>
            <person name="Williams N."/>
            <person name="Studholme D.J."/>
        </authorList>
    </citation>
    <scope>NUCLEOTIDE SEQUENCE</scope>
    <source>
        <strain evidence="2">NZFS 4037</strain>
    </source>
</reference>